<gene>
    <name evidence="2" type="ORF">METZ01_LOCUS29387</name>
</gene>
<accession>A0A381QFU9</accession>
<dbReference type="EMBL" id="UINC01001282">
    <property type="protein sequence ID" value="SUZ76533.1"/>
    <property type="molecule type" value="Genomic_DNA"/>
</dbReference>
<organism evidence="2">
    <name type="scientific">marine metagenome</name>
    <dbReference type="NCBI Taxonomy" id="408172"/>
    <lineage>
        <taxon>unclassified sequences</taxon>
        <taxon>metagenomes</taxon>
        <taxon>ecological metagenomes</taxon>
    </lineage>
</organism>
<keyword evidence="1" id="KW-0472">Membrane</keyword>
<protein>
    <submittedName>
        <fullName evidence="2">Uncharacterized protein</fullName>
    </submittedName>
</protein>
<keyword evidence="1" id="KW-1133">Transmembrane helix</keyword>
<feature type="transmembrane region" description="Helical" evidence="1">
    <location>
        <begin position="12"/>
        <end position="33"/>
    </location>
</feature>
<evidence type="ECO:0000313" key="2">
    <source>
        <dbReference type="EMBL" id="SUZ76533.1"/>
    </source>
</evidence>
<reference evidence="2" key="1">
    <citation type="submission" date="2018-05" db="EMBL/GenBank/DDBJ databases">
        <authorList>
            <person name="Lanie J.A."/>
            <person name="Ng W.-L."/>
            <person name="Kazmierczak K.M."/>
            <person name="Andrzejewski T.M."/>
            <person name="Davidsen T.M."/>
            <person name="Wayne K.J."/>
            <person name="Tettelin H."/>
            <person name="Glass J.I."/>
            <person name="Rusch D."/>
            <person name="Podicherti R."/>
            <person name="Tsui H.-C.T."/>
            <person name="Winkler M.E."/>
        </authorList>
    </citation>
    <scope>NUCLEOTIDE SEQUENCE</scope>
</reference>
<sequence length="71" mass="7799">MTESGQLSPIGRLTLWVLGGALFLDIAVVPYWLYMDYEFTGSVPIRVGVSSAILLVLLWLATVFGPLKTNQ</sequence>
<name>A0A381QFU9_9ZZZZ</name>
<dbReference type="AlphaFoldDB" id="A0A381QFU9"/>
<feature type="transmembrane region" description="Helical" evidence="1">
    <location>
        <begin position="45"/>
        <end position="67"/>
    </location>
</feature>
<evidence type="ECO:0000256" key="1">
    <source>
        <dbReference type="SAM" id="Phobius"/>
    </source>
</evidence>
<keyword evidence="1" id="KW-0812">Transmembrane</keyword>
<proteinExistence type="predicted"/>